<dbReference type="Proteomes" id="UP000041770">
    <property type="component" value="Unassembled WGS sequence"/>
</dbReference>
<evidence type="ECO:0000313" key="1">
    <source>
        <dbReference type="EMBL" id="CSC40982.1"/>
    </source>
</evidence>
<proteinExistence type="predicted"/>
<protein>
    <submittedName>
        <fullName evidence="1">Uncharacterized protein</fullName>
    </submittedName>
</protein>
<organism evidence="1 2">
    <name type="scientific">Vibrio cholerae</name>
    <dbReference type="NCBI Taxonomy" id="666"/>
    <lineage>
        <taxon>Bacteria</taxon>
        <taxon>Pseudomonadati</taxon>
        <taxon>Pseudomonadota</taxon>
        <taxon>Gammaproteobacteria</taxon>
        <taxon>Vibrionales</taxon>
        <taxon>Vibrionaceae</taxon>
        <taxon>Vibrio</taxon>
    </lineage>
</organism>
<dbReference type="EMBL" id="CWQY01000006">
    <property type="protein sequence ID" value="CSC40982.1"/>
    <property type="molecule type" value="Genomic_DNA"/>
</dbReference>
<dbReference type="AlphaFoldDB" id="A0A655YJE1"/>
<reference evidence="1 2" key="1">
    <citation type="submission" date="2015-07" db="EMBL/GenBank/DDBJ databases">
        <authorList>
            <consortium name="Pathogen Informatics"/>
        </authorList>
    </citation>
    <scope>NUCLEOTIDE SEQUENCE [LARGE SCALE GENOMIC DNA]</scope>
    <source>
        <strain evidence="1 2">A316</strain>
    </source>
</reference>
<accession>A0A655YJE1</accession>
<sequence>MIAETIDVTLIKLVLAGNAVVSCEAIFSEQYSMGLRL</sequence>
<name>A0A655YJE1_VIBCL</name>
<evidence type="ECO:0000313" key="2">
    <source>
        <dbReference type="Proteomes" id="UP000041770"/>
    </source>
</evidence>
<gene>
    <name evidence="1" type="ORF">ERS013200_01353</name>
</gene>